<sequence length="188" mass="19593">MVSRTSVMTLPIVAALALAGCSGTDGDTAESTASASPETSTSAASAETTASAKSESETASAEASTEATGSDPDTSNDVKDLPEYIKPYPDSEVLSASIVKAHNDKDKKLPEQVSLTLRAEADAKDVFAFYEKELGKADFERLGDEVKTKSARVVNFKHKDNDSVLVVTVAEDSEDKANSIVTVGGNIG</sequence>
<dbReference type="Proteomes" id="UP000234498">
    <property type="component" value="Unassembled WGS sequence"/>
</dbReference>
<evidence type="ECO:0008006" key="5">
    <source>
        <dbReference type="Google" id="ProtNLM"/>
    </source>
</evidence>
<dbReference type="EMBL" id="FXZA01000001">
    <property type="protein sequence ID" value="SMX62824.1"/>
    <property type="molecule type" value="Genomic_DNA"/>
</dbReference>
<gene>
    <name evidence="3" type="ORF">BLIN101_00084</name>
</gene>
<feature type="compositionally biased region" description="Low complexity" evidence="1">
    <location>
        <begin position="29"/>
        <end position="70"/>
    </location>
</feature>
<feature type="region of interest" description="Disordered" evidence="1">
    <location>
        <begin position="21"/>
        <end position="86"/>
    </location>
</feature>
<accession>A0A2H1HIS5</accession>
<dbReference type="OrthoDB" id="4807699at2"/>
<feature type="signal peptide" evidence="2">
    <location>
        <begin position="1"/>
        <end position="19"/>
    </location>
</feature>
<dbReference type="PROSITE" id="PS51257">
    <property type="entry name" value="PROKAR_LIPOPROTEIN"/>
    <property type="match status" value="1"/>
</dbReference>
<keyword evidence="2" id="KW-0732">Signal</keyword>
<evidence type="ECO:0000313" key="3">
    <source>
        <dbReference type="EMBL" id="SMX62824.1"/>
    </source>
</evidence>
<proteinExistence type="predicted"/>
<dbReference type="AlphaFoldDB" id="A0A2H1HIS5"/>
<reference evidence="3 4" key="1">
    <citation type="submission" date="2017-03" db="EMBL/GenBank/DDBJ databases">
        <authorList>
            <person name="Afonso C.L."/>
            <person name="Miller P.J."/>
            <person name="Scott M.A."/>
            <person name="Spackman E."/>
            <person name="Goraichik I."/>
            <person name="Dimitrov K.M."/>
            <person name="Suarez D.L."/>
            <person name="Swayne D.E."/>
        </authorList>
    </citation>
    <scope>NUCLEOTIDE SEQUENCE [LARGE SCALE GENOMIC DNA]</scope>
    <source>
        <strain evidence="3 4">Mu101</strain>
    </source>
</reference>
<organism evidence="3 4">
    <name type="scientific">Brevibacterium linens</name>
    <dbReference type="NCBI Taxonomy" id="1703"/>
    <lineage>
        <taxon>Bacteria</taxon>
        <taxon>Bacillati</taxon>
        <taxon>Actinomycetota</taxon>
        <taxon>Actinomycetes</taxon>
        <taxon>Micrococcales</taxon>
        <taxon>Brevibacteriaceae</taxon>
        <taxon>Brevibacterium</taxon>
    </lineage>
</organism>
<feature type="chain" id="PRO_5039520724" description="Lipoprotein" evidence="2">
    <location>
        <begin position="20"/>
        <end position="188"/>
    </location>
</feature>
<name>A0A2H1HIS5_BRELN</name>
<protein>
    <recommendedName>
        <fullName evidence="5">Lipoprotein</fullName>
    </recommendedName>
</protein>
<dbReference type="RefSeq" id="WP_101593312.1">
    <property type="nucleotide sequence ID" value="NZ_FXZA01000001.1"/>
</dbReference>
<evidence type="ECO:0000256" key="2">
    <source>
        <dbReference type="SAM" id="SignalP"/>
    </source>
</evidence>
<evidence type="ECO:0000313" key="4">
    <source>
        <dbReference type="Proteomes" id="UP000234498"/>
    </source>
</evidence>
<evidence type="ECO:0000256" key="1">
    <source>
        <dbReference type="SAM" id="MobiDB-lite"/>
    </source>
</evidence>